<accession>A0ABR2FF65</accession>
<dbReference type="Proteomes" id="UP001472677">
    <property type="component" value="Unassembled WGS sequence"/>
</dbReference>
<dbReference type="InterPro" id="IPR019308">
    <property type="entry name" value="TMEM214"/>
</dbReference>
<comment type="caution">
    <text evidence="1">The sequence shown here is derived from an EMBL/GenBank/DDBJ whole genome shotgun (WGS) entry which is preliminary data.</text>
</comment>
<dbReference type="PANTHER" id="PTHR13448">
    <property type="entry name" value="TRANSMEMBRANE PROTEIN 214"/>
    <property type="match status" value="1"/>
</dbReference>
<evidence type="ECO:0000313" key="1">
    <source>
        <dbReference type="EMBL" id="KAK8579548.1"/>
    </source>
</evidence>
<gene>
    <name evidence="1" type="ORF">V6N12_069869</name>
</gene>
<dbReference type="EMBL" id="JBBPBM010000006">
    <property type="protein sequence ID" value="KAK8579548.1"/>
    <property type="molecule type" value="Genomic_DNA"/>
</dbReference>
<dbReference type="PANTHER" id="PTHR13448:SF14">
    <property type="entry name" value="F26K24.17 PROTEIN"/>
    <property type="match status" value="1"/>
</dbReference>
<name>A0ABR2FF65_9ROSI</name>
<keyword evidence="2" id="KW-1185">Reference proteome</keyword>
<proteinExistence type="predicted"/>
<protein>
    <submittedName>
        <fullName evidence="1">Uncharacterized protein</fullName>
    </submittedName>
</protein>
<organism evidence="1 2">
    <name type="scientific">Hibiscus sabdariffa</name>
    <name type="common">roselle</name>
    <dbReference type="NCBI Taxonomy" id="183260"/>
    <lineage>
        <taxon>Eukaryota</taxon>
        <taxon>Viridiplantae</taxon>
        <taxon>Streptophyta</taxon>
        <taxon>Embryophyta</taxon>
        <taxon>Tracheophyta</taxon>
        <taxon>Spermatophyta</taxon>
        <taxon>Magnoliopsida</taxon>
        <taxon>eudicotyledons</taxon>
        <taxon>Gunneridae</taxon>
        <taxon>Pentapetalae</taxon>
        <taxon>rosids</taxon>
        <taxon>malvids</taxon>
        <taxon>Malvales</taxon>
        <taxon>Malvaceae</taxon>
        <taxon>Malvoideae</taxon>
        <taxon>Hibiscus</taxon>
    </lineage>
</organism>
<reference evidence="1 2" key="1">
    <citation type="journal article" date="2024" name="G3 (Bethesda)">
        <title>Genome assembly of Hibiscus sabdariffa L. provides insights into metabolisms of medicinal natural products.</title>
        <authorList>
            <person name="Kim T."/>
        </authorList>
    </citation>
    <scope>NUCLEOTIDE SEQUENCE [LARGE SCALE GENOMIC DNA]</scope>
    <source>
        <strain evidence="1">TK-2024</strain>
        <tissue evidence="1">Old leaves</tissue>
    </source>
</reference>
<evidence type="ECO:0000313" key="2">
    <source>
        <dbReference type="Proteomes" id="UP001472677"/>
    </source>
</evidence>
<sequence>MNGEQPEIQMQKFANFYGEAFQDVVAGQFPWMKMFRENTIIKLVDVPLSHISDAVYKTSADWISQQSLQAIL</sequence>